<dbReference type="EMBL" id="CM007383">
    <property type="protein sequence ID" value="ONK75606.1"/>
    <property type="molecule type" value="Genomic_DNA"/>
</dbReference>
<dbReference type="AlphaFoldDB" id="A0A5P1FB53"/>
<gene>
    <name evidence="1" type="ORF">A4U43_C03F18660</name>
</gene>
<evidence type="ECO:0000313" key="1">
    <source>
        <dbReference type="EMBL" id="ONK75606.1"/>
    </source>
</evidence>
<dbReference type="Gramene" id="ONK75606">
    <property type="protein sequence ID" value="ONK75606"/>
    <property type="gene ID" value="A4U43_C03F18660"/>
</dbReference>
<organism evidence="1 2">
    <name type="scientific">Asparagus officinalis</name>
    <name type="common">Garden asparagus</name>
    <dbReference type="NCBI Taxonomy" id="4686"/>
    <lineage>
        <taxon>Eukaryota</taxon>
        <taxon>Viridiplantae</taxon>
        <taxon>Streptophyta</taxon>
        <taxon>Embryophyta</taxon>
        <taxon>Tracheophyta</taxon>
        <taxon>Spermatophyta</taxon>
        <taxon>Magnoliopsida</taxon>
        <taxon>Liliopsida</taxon>
        <taxon>Asparagales</taxon>
        <taxon>Asparagaceae</taxon>
        <taxon>Asparagoideae</taxon>
        <taxon>Asparagus</taxon>
    </lineage>
</organism>
<protein>
    <submittedName>
        <fullName evidence="1">Uncharacterized protein</fullName>
    </submittedName>
</protein>
<evidence type="ECO:0000313" key="2">
    <source>
        <dbReference type="Proteomes" id="UP000243459"/>
    </source>
</evidence>
<dbReference type="Proteomes" id="UP000243459">
    <property type="component" value="Chromosome 3"/>
</dbReference>
<reference evidence="2" key="1">
    <citation type="journal article" date="2017" name="Nat. Commun.">
        <title>The asparagus genome sheds light on the origin and evolution of a young Y chromosome.</title>
        <authorList>
            <person name="Harkess A."/>
            <person name="Zhou J."/>
            <person name="Xu C."/>
            <person name="Bowers J.E."/>
            <person name="Van der Hulst R."/>
            <person name="Ayyampalayam S."/>
            <person name="Mercati F."/>
            <person name="Riccardi P."/>
            <person name="McKain M.R."/>
            <person name="Kakrana A."/>
            <person name="Tang H."/>
            <person name="Ray J."/>
            <person name="Groenendijk J."/>
            <person name="Arikit S."/>
            <person name="Mathioni S.M."/>
            <person name="Nakano M."/>
            <person name="Shan H."/>
            <person name="Telgmann-Rauber A."/>
            <person name="Kanno A."/>
            <person name="Yue Z."/>
            <person name="Chen H."/>
            <person name="Li W."/>
            <person name="Chen Y."/>
            <person name="Xu X."/>
            <person name="Zhang Y."/>
            <person name="Luo S."/>
            <person name="Chen H."/>
            <person name="Gao J."/>
            <person name="Mao Z."/>
            <person name="Pires J.C."/>
            <person name="Luo M."/>
            <person name="Kudrna D."/>
            <person name="Wing R.A."/>
            <person name="Meyers B.C."/>
            <person name="Yi K."/>
            <person name="Kong H."/>
            <person name="Lavrijsen P."/>
            <person name="Sunseri F."/>
            <person name="Falavigna A."/>
            <person name="Ye Y."/>
            <person name="Leebens-Mack J.H."/>
            <person name="Chen G."/>
        </authorList>
    </citation>
    <scope>NUCLEOTIDE SEQUENCE [LARGE SCALE GENOMIC DNA]</scope>
    <source>
        <strain evidence="2">cv. DH0086</strain>
    </source>
</reference>
<sequence length="101" mass="12019">MPPKQAIMMMKKRTNIIRKKKRIYAEPSSQNFEDTNNTKPPDYHQKTIDGAWTYHLWLTIQVVELQRMSQVVISLCMSQELGYYARMGNLFPLHKEWNDES</sequence>
<keyword evidence="2" id="KW-1185">Reference proteome</keyword>
<proteinExistence type="predicted"/>
<accession>A0A5P1FB53</accession>
<name>A0A5P1FB53_ASPOF</name>